<comment type="caution">
    <text evidence="1">The sequence shown here is derived from an EMBL/GenBank/DDBJ whole genome shotgun (WGS) entry which is preliminary data.</text>
</comment>
<keyword evidence="2" id="KW-1185">Reference proteome</keyword>
<proteinExistence type="predicted"/>
<evidence type="ECO:0000313" key="1">
    <source>
        <dbReference type="EMBL" id="GBP05281.1"/>
    </source>
</evidence>
<dbReference type="AlphaFoldDB" id="A0A4C1SW75"/>
<gene>
    <name evidence="1" type="ORF">EVAR_91719_1</name>
</gene>
<evidence type="ECO:0000313" key="2">
    <source>
        <dbReference type="Proteomes" id="UP000299102"/>
    </source>
</evidence>
<sequence length="109" mass="12264">MSVFAIREHKLITPQPTSTTIGSNSPVEVTLVGQLLWYQAGPPTKWQIDFHLRFGCYASRSVLCPTIENRTSGCYDLPAFNLLSKKGKDQEEVMRTKRCGWENGNSIDT</sequence>
<protein>
    <submittedName>
        <fullName evidence="1">Uncharacterized protein</fullName>
    </submittedName>
</protein>
<reference evidence="1 2" key="1">
    <citation type="journal article" date="2019" name="Commun. Biol.">
        <title>The bagworm genome reveals a unique fibroin gene that provides high tensile strength.</title>
        <authorList>
            <person name="Kono N."/>
            <person name="Nakamura H."/>
            <person name="Ohtoshi R."/>
            <person name="Tomita M."/>
            <person name="Numata K."/>
            <person name="Arakawa K."/>
        </authorList>
    </citation>
    <scope>NUCLEOTIDE SEQUENCE [LARGE SCALE GENOMIC DNA]</scope>
</reference>
<accession>A0A4C1SW75</accession>
<dbReference type="EMBL" id="BGZK01003882">
    <property type="protein sequence ID" value="GBP05281.1"/>
    <property type="molecule type" value="Genomic_DNA"/>
</dbReference>
<name>A0A4C1SW75_EUMVA</name>
<dbReference type="Proteomes" id="UP000299102">
    <property type="component" value="Unassembled WGS sequence"/>
</dbReference>
<organism evidence="1 2">
    <name type="scientific">Eumeta variegata</name>
    <name type="common">Bagworm moth</name>
    <name type="synonym">Eumeta japonica</name>
    <dbReference type="NCBI Taxonomy" id="151549"/>
    <lineage>
        <taxon>Eukaryota</taxon>
        <taxon>Metazoa</taxon>
        <taxon>Ecdysozoa</taxon>
        <taxon>Arthropoda</taxon>
        <taxon>Hexapoda</taxon>
        <taxon>Insecta</taxon>
        <taxon>Pterygota</taxon>
        <taxon>Neoptera</taxon>
        <taxon>Endopterygota</taxon>
        <taxon>Lepidoptera</taxon>
        <taxon>Glossata</taxon>
        <taxon>Ditrysia</taxon>
        <taxon>Tineoidea</taxon>
        <taxon>Psychidae</taxon>
        <taxon>Oiketicinae</taxon>
        <taxon>Eumeta</taxon>
    </lineage>
</organism>